<feature type="compositionally biased region" description="Basic residues" evidence="1">
    <location>
        <begin position="436"/>
        <end position="447"/>
    </location>
</feature>
<feature type="region of interest" description="Disordered" evidence="1">
    <location>
        <begin position="173"/>
        <end position="193"/>
    </location>
</feature>
<feature type="compositionally biased region" description="Basic residues" evidence="1">
    <location>
        <begin position="414"/>
        <end position="428"/>
    </location>
</feature>
<feature type="compositionally biased region" description="Basic and acidic residues" evidence="1">
    <location>
        <begin position="32"/>
        <end position="61"/>
    </location>
</feature>
<evidence type="ECO:0000256" key="1">
    <source>
        <dbReference type="SAM" id="MobiDB-lite"/>
    </source>
</evidence>
<accession>Q391R7</accession>
<gene>
    <name evidence="2" type="ordered locus">Bcep18194_B2688</name>
</gene>
<feature type="compositionally biased region" description="Basic and acidic residues" evidence="1">
    <location>
        <begin position="176"/>
        <end position="188"/>
    </location>
</feature>
<sequence>MGQGRQAAADRTAARVPLHRRPLVHRRRTRDRARATRQRDGDAVLLPDRGRRSRDVRDPEPALRARCAAGVLHHRPDDPHAQPARVPAARLRNLEPAGRRSRRDVREVRARVPRHRRRIDLHERPPHQRLAWRERDRLPGRLLRRCRSRVLLRPAEGHRSRELPVRARRGRLPAMHRPDRPDRIRRTTDGAGDAPVRRLAQLLHDAPRPAGLLVASAAAAGSRLDGAVPGRDADRLRSRDLRRARDAVRFRFDRLAVRRRARHSLGVPDLCGDADRADPLLRPADRCAARTRPALFHRWRHGVLRVHACPASAAARRRSGRVPRAVGRLGARCDAGVSPRCRQERHRPRSAAGRRQLCVGRRAPVLRRQAAAGRRAGQRVPGAAPDVPARRRQAVLRPPAGIDEARAPADARIPRRRFRARQQARVYRRLREPRRDRRRRSGHVPRRRAGDRGGQRPSLRRAHLARRHCAARLTHAAKRNRAGRCRALPDRSSFPSAAARRPRHGDHAAACTAGRFVDVTSPRSPSS</sequence>
<organism evidence="2 3">
    <name type="scientific">Burkholderia lata (strain ATCC 17760 / DSM 23089 / LMG 22485 / NCIMB 9086 / R18194 / 383)</name>
    <dbReference type="NCBI Taxonomy" id="482957"/>
    <lineage>
        <taxon>Bacteria</taxon>
        <taxon>Pseudomonadati</taxon>
        <taxon>Pseudomonadota</taxon>
        <taxon>Betaproteobacteria</taxon>
        <taxon>Burkholderiales</taxon>
        <taxon>Burkholderiaceae</taxon>
        <taxon>Burkholderia</taxon>
        <taxon>Burkholderia cepacia complex</taxon>
    </lineage>
</organism>
<feature type="compositionally biased region" description="Low complexity" evidence="1">
    <location>
        <begin position="369"/>
        <end position="385"/>
    </location>
</feature>
<name>Q391R7_BURL3</name>
<reference evidence="2" key="1">
    <citation type="submission" date="2005-10" db="EMBL/GenBank/DDBJ databases">
        <title>Complete sequence of chromosome 2 of Burkholderia sp. 383.</title>
        <authorList>
            <consortium name="US DOE Joint Genome Institute"/>
            <person name="Copeland A."/>
            <person name="Lucas S."/>
            <person name="Lapidus A."/>
            <person name="Barry K."/>
            <person name="Detter J.C."/>
            <person name="Glavina T."/>
            <person name="Hammon N."/>
            <person name="Israni S."/>
            <person name="Pitluck S."/>
            <person name="Chain P."/>
            <person name="Malfatti S."/>
            <person name="Shin M."/>
            <person name="Vergez L."/>
            <person name="Schmutz J."/>
            <person name="Larimer F."/>
            <person name="Land M."/>
            <person name="Kyrpides N."/>
            <person name="Lykidis A."/>
            <person name="Richardson P."/>
        </authorList>
    </citation>
    <scope>NUCLEOTIDE SEQUENCE [LARGE SCALE GENOMIC DNA]</scope>
    <source>
        <strain evidence="2">383</strain>
    </source>
</reference>
<dbReference type="AlphaFoldDB" id="Q391R7"/>
<dbReference type="KEGG" id="bur:Bcep18194_B2688"/>
<feature type="compositionally biased region" description="Basic and acidic residues" evidence="1">
    <location>
        <begin position="403"/>
        <end position="413"/>
    </location>
</feature>
<dbReference type="PATRIC" id="fig|482957.22.peg.6490"/>
<dbReference type="Proteomes" id="UP000002705">
    <property type="component" value="Chromosome 2"/>
</dbReference>
<proteinExistence type="predicted"/>
<dbReference type="HOGENOM" id="CLU_516469_0_0_4"/>
<feature type="compositionally biased region" description="Basic residues" evidence="1">
    <location>
        <begin position="17"/>
        <end position="31"/>
    </location>
</feature>
<evidence type="ECO:0000313" key="3">
    <source>
        <dbReference type="Proteomes" id="UP000002705"/>
    </source>
</evidence>
<dbReference type="EMBL" id="CP000152">
    <property type="protein sequence ID" value="ABB12799.1"/>
    <property type="molecule type" value="Genomic_DNA"/>
</dbReference>
<feature type="region of interest" description="Disordered" evidence="1">
    <location>
        <begin position="1"/>
        <end position="61"/>
    </location>
</feature>
<protein>
    <submittedName>
        <fullName evidence="2">Uncharacterized protein</fullName>
    </submittedName>
</protein>
<evidence type="ECO:0000313" key="2">
    <source>
        <dbReference type="EMBL" id="ABB12799.1"/>
    </source>
</evidence>
<feature type="region of interest" description="Disordered" evidence="1">
    <location>
        <begin position="369"/>
        <end position="463"/>
    </location>
</feature>
<keyword evidence="3" id="KW-1185">Reference proteome</keyword>
<feature type="region of interest" description="Disordered" evidence="1">
    <location>
        <begin position="477"/>
        <end position="527"/>
    </location>
</feature>